<evidence type="ECO:0000313" key="6">
    <source>
        <dbReference type="EMBL" id="GAG58258.1"/>
    </source>
</evidence>
<dbReference type="Pfam" id="PF14361">
    <property type="entry name" value="RsbRD_N"/>
    <property type="match status" value="1"/>
</dbReference>
<keyword evidence="2" id="KW-0805">Transcription regulation</keyword>
<dbReference type="InterPro" id="IPR009061">
    <property type="entry name" value="DNA-bd_dom_put_sf"/>
</dbReference>
<dbReference type="InterPro" id="IPR000551">
    <property type="entry name" value="MerR-type_HTH_dom"/>
</dbReference>
<evidence type="ECO:0000256" key="2">
    <source>
        <dbReference type="ARBA" id="ARBA00023015"/>
    </source>
</evidence>
<name>X0ZD40_9ZZZZ</name>
<dbReference type="CDD" id="cd04762">
    <property type="entry name" value="HTH_MerR-trunc"/>
    <property type="match status" value="1"/>
</dbReference>
<dbReference type="InterPro" id="IPR010093">
    <property type="entry name" value="SinI_DNA-bd"/>
</dbReference>
<keyword evidence="3" id="KW-0238">DNA-binding</keyword>
<dbReference type="SMART" id="SM00422">
    <property type="entry name" value="HTH_MERR"/>
    <property type="match status" value="1"/>
</dbReference>
<reference evidence="6" key="1">
    <citation type="journal article" date="2014" name="Front. Microbiol.">
        <title>High frequency of phylogenetically diverse reductive dehalogenase-homologous genes in deep subseafloor sedimentary metagenomes.</title>
        <authorList>
            <person name="Kawai M."/>
            <person name="Futagami T."/>
            <person name="Toyoda A."/>
            <person name="Takaki Y."/>
            <person name="Nishi S."/>
            <person name="Hori S."/>
            <person name="Arai W."/>
            <person name="Tsubouchi T."/>
            <person name="Morono Y."/>
            <person name="Uchiyama I."/>
            <person name="Ito T."/>
            <person name="Fujiyama A."/>
            <person name="Inagaki F."/>
            <person name="Takami H."/>
        </authorList>
    </citation>
    <scope>NUCLEOTIDE SEQUENCE</scope>
    <source>
        <strain evidence="6">Expedition CK06-06</strain>
    </source>
</reference>
<dbReference type="Gene3D" id="1.10.1660.10">
    <property type="match status" value="1"/>
</dbReference>
<gene>
    <name evidence="6" type="ORF">S01H4_16978</name>
</gene>
<dbReference type="AlphaFoldDB" id="X0ZD40"/>
<proteinExistence type="predicted"/>
<dbReference type="GO" id="GO:0003700">
    <property type="term" value="F:DNA-binding transcription factor activity"/>
    <property type="evidence" value="ECO:0007669"/>
    <property type="project" value="InterPro"/>
</dbReference>
<dbReference type="InterPro" id="IPR041657">
    <property type="entry name" value="HTH_17"/>
</dbReference>
<dbReference type="PROSITE" id="PS50937">
    <property type="entry name" value="HTH_MERR_2"/>
    <property type="match status" value="1"/>
</dbReference>
<evidence type="ECO:0000256" key="3">
    <source>
        <dbReference type="ARBA" id="ARBA00023125"/>
    </source>
</evidence>
<dbReference type="PANTHER" id="PTHR30204:SF69">
    <property type="entry name" value="MERR-FAMILY TRANSCRIPTIONAL REGULATOR"/>
    <property type="match status" value="1"/>
</dbReference>
<evidence type="ECO:0000256" key="4">
    <source>
        <dbReference type="ARBA" id="ARBA00023163"/>
    </source>
</evidence>
<protein>
    <recommendedName>
        <fullName evidence="5">HTH merR-type domain-containing protein</fullName>
    </recommendedName>
</protein>
<sequence>MPDEWLSLSEVARLLGVHPSTVRNWSDRGHLPAHRTQGGHRRYRRSEVELWIQSHREEGLDESHLVVQAALKNIRVQVSEGRLETEGWYEKLDDEARNQYRRSGRALLQGLLDSLAADGEYDDSEARSLGFEYASRGWRRGLSAAEASRAFLFFRNVLLDAMLTVYEDSSIQTPKAWSEIFRKIYRFTDQIQITLLETYEAYQRGNR</sequence>
<dbReference type="Pfam" id="PF12728">
    <property type="entry name" value="HTH_17"/>
    <property type="match status" value="1"/>
</dbReference>
<keyword evidence="1" id="KW-0678">Repressor</keyword>
<dbReference type="NCBIfam" id="TIGR01764">
    <property type="entry name" value="excise"/>
    <property type="match status" value="1"/>
</dbReference>
<keyword evidence="4" id="KW-0804">Transcription</keyword>
<dbReference type="PANTHER" id="PTHR30204">
    <property type="entry name" value="REDOX-CYCLING DRUG-SENSING TRANSCRIPTIONAL ACTIVATOR SOXR"/>
    <property type="match status" value="1"/>
</dbReference>
<comment type="caution">
    <text evidence="6">The sequence shown here is derived from an EMBL/GenBank/DDBJ whole genome shotgun (WGS) entry which is preliminary data.</text>
</comment>
<dbReference type="InterPro" id="IPR025751">
    <property type="entry name" value="RsbRD_N_dom"/>
</dbReference>
<accession>X0ZD40</accession>
<dbReference type="EMBL" id="BART01007460">
    <property type="protein sequence ID" value="GAG58258.1"/>
    <property type="molecule type" value="Genomic_DNA"/>
</dbReference>
<evidence type="ECO:0000259" key="5">
    <source>
        <dbReference type="PROSITE" id="PS50937"/>
    </source>
</evidence>
<dbReference type="GO" id="GO:0003677">
    <property type="term" value="F:DNA binding"/>
    <property type="evidence" value="ECO:0007669"/>
    <property type="project" value="UniProtKB-KW"/>
</dbReference>
<organism evidence="6">
    <name type="scientific">marine sediment metagenome</name>
    <dbReference type="NCBI Taxonomy" id="412755"/>
    <lineage>
        <taxon>unclassified sequences</taxon>
        <taxon>metagenomes</taxon>
        <taxon>ecological metagenomes</taxon>
    </lineage>
</organism>
<evidence type="ECO:0000256" key="1">
    <source>
        <dbReference type="ARBA" id="ARBA00022491"/>
    </source>
</evidence>
<dbReference type="SUPFAM" id="SSF46955">
    <property type="entry name" value="Putative DNA-binding domain"/>
    <property type="match status" value="1"/>
</dbReference>
<feature type="domain" description="HTH merR-type" evidence="5">
    <location>
        <begin position="9"/>
        <end position="49"/>
    </location>
</feature>
<dbReference type="InterPro" id="IPR047057">
    <property type="entry name" value="MerR_fam"/>
</dbReference>